<dbReference type="KEGG" id="cmos:111454281"/>
<sequence>MLQSVQQQTAKHIPRGLLSLLYLPHEWAPLPISHYIKLDANPIPSPPPPPPPPPPPQNIPTKMVGVFRRSLSFPNKAPAISRQTKPRISRHLRSLSLPCRSHPLISSLKEEIANLKSWSSTDHRDAVWLCRGLTTVKLVHDYLDDILQLPQSRESICRLSKWVENVLEDFLCFIDAYGIFQSLILGFREEHVAAHVAIRRKDKTKLDLYTKARKRMAKETTQLVSVVRGVKAAEGTAVSEEELEAAIKDVMEVTGMVSVAVFEGIGASLGSRRNRWTGKTKKVENGILEFMEVSQNGDVDELTVRIEKMRDLEEGIRCIESSTEKLFRRLIDTRVSILNAISH</sequence>
<dbReference type="GO" id="GO:0048367">
    <property type="term" value="P:shoot system development"/>
    <property type="evidence" value="ECO:0007669"/>
    <property type="project" value="InterPro"/>
</dbReference>
<proteinExistence type="predicted"/>
<dbReference type="RefSeq" id="XP_022951471.1">
    <property type="nucleotide sequence ID" value="XM_023095703.1"/>
</dbReference>
<reference evidence="3" key="1">
    <citation type="submission" date="2025-08" db="UniProtKB">
        <authorList>
            <consortium name="RefSeq"/>
        </authorList>
    </citation>
    <scope>IDENTIFICATION</scope>
    <source>
        <tissue evidence="3">Young leaves</tissue>
    </source>
</reference>
<dbReference type="SUPFAM" id="SSF101447">
    <property type="entry name" value="Formin homology 2 domain (FH2 domain)"/>
    <property type="match status" value="1"/>
</dbReference>
<feature type="compositionally biased region" description="Pro residues" evidence="1">
    <location>
        <begin position="43"/>
        <end position="58"/>
    </location>
</feature>
<organism evidence="2 3">
    <name type="scientific">Cucurbita moschata</name>
    <name type="common">Winter crookneck squash</name>
    <name type="synonym">Cucurbita pepo var. moschata</name>
    <dbReference type="NCBI Taxonomy" id="3662"/>
    <lineage>
        <taxon>Eukaryota</taxon>
        <taxon>Viridiplantae</taxon>
        <taxon>Streptophyta</taxon>
        <taxon>Embryophyta</taxon>
        <taxon>Tracheophyta</taxon>
        <taxon>Spermatophyta</taxon>
        <taxon>Magnoliopsida</taxon>
        <taxon>eudicotyledons</taxon>
        <taxon>Gunneridae</taxon>
        <taxon>Pentapetalae</taxon>
        <taxon>rosids</taxon>
        <taxon>fabids</taxon>
        <taxon>Cucurbitales</taxon>
        <taxon>Cucurbitaceae</taxon>
        <taxon>Cucurbiteae</taxon>
        <taxon>Cucurbita</taxon>
    </lineage>
</organism>
<dbReference type="PANTHER" id="PTHR33070">
    <property type="entry name" value="OS06G0725500 PROTEIN"/>
    <property type="match status" value="1"/>
</dbReference>
<gene>
    <name evidence="3" type="primary">LOC111454281</name>
</gene>
<evidence type="ECO:0000313" key="2">
    <source>
        <dbReference type="Proteomes" id="UP000504609"/>
    </source>
</evidence>
<accession>A0A6J1GHP0</accession>
<dbReference type="AlphaFoldDB" id="A0A6J1GHP0"/>
<name>A0A6J1GHP0_CUCMO</name>
<keyword evidence="2" id="KW-1185">Reference proteome</keyword>
<evidence type="ECO:0000256" key="1">
    <source>
        <dbReference type="SAM" id="MobiDB-lite"/>
    </source>
</evidence>
<dbReference type="GO" id="GO:0048364">
    <property type="term" value="P:root development"/>
    <property type="evidence" value="ECO:0007669"/>
    <property type="project" value="InterPro"/>
</dbReference>
<dbReference type="InterPro" id="IPR004320">
    <property type="entry name" value="BPS1_pln"/>
</dbReference>
<dbReference type="Pfam" id="PF03087">
    <property type="entry name" value="BPS1"/>
    <property type="match status" value="1"/>
</dbReference>
<evidence type="ECO:0000313" key="3">
    <source>
        <dbReference type="RefSeq" id="XP_022951471.1"/>
    </source>
</evidence>
<dbReference type="PANTHER" id="PTHR33070:SF49">
    <property type="entry name" value="OS06G0725500 PROTEIN"/>
    <property type="match status" value="1"/>
</dbReference>
<dbReference type="GeneID" id="111454281"/>
<feature type="region of interest" description="Disordered" evidence="1">
    <location>
        <begin position="41"/>
        <end position="60"/>
    </location>
</feature>
<dbReference type="Proteomes" id="UP000504609">
    <property type="component" value="Unplaced"/>
</dbReference>
<protein>
    <submittedName>
        <fullName evidence="3">Uncharacterized protein LOC111454281 isoform X1</fullName>
    </submittedName>
</protein>